<dbReference type="OrthoDB" id="4927915at2759"/>
<feature type="compositionally biased region" description="Low complexity" evidence="1">
    <location>
        <begin position="45"/>
        <end position="64"/>
    </location>
</feature>
<evidence type="ECO:0000256" key="1">
    <source>
        <dbReference type="SAM" id="MobiDB-lite"/>
    </source>
</evidence>
<reference evidence="2 3" key="1">
    <citation type="submission" date="2017-08" db="EMBL/GenBank/DDBJ databases">
        <title>Harnessing the power of phylogenomics to disentangle the directionality and signatures of interkingdom host jumping in the parasitic fungal genus Tolypocladium.</title>
        <authorList>
            <person name="Quandt C.A."/>
            <person name="Patterson W."/>
            <person name="Spatafora J.W."/>
        </authorList>
    </citation>
    <scope>NUCLEOTIDE SEQUENCE [LARGE SCALE GENOMIC DNA]</scope>
    <source>
        <strain evidence="2 3">CBS 113982</strain>
    </source>
</reference>
<feature type="compositionally biased region" description="Basic and acidic residues" evidence="1">
    <location>
        <begin position="146"/>
        <end position="164"/>
    </location>
</feature>
<proteinExistence type="predicted"/>
<feature type="compositionally biased region" description="Polar residues" evidence="1">
    <location>
        <begin position="31"/>
        <end position="43"/>
    </location>
</feature>
<dbReference type="EMBL" id="NRSZ01000121">
    <property type="protein sequence ID" value="PNY29354.1"/>
    <property type="molecule type" value="Genomic_DNA"/>
</dbReference>
<protein>
    <submittedName>
        <fullName evidence="2">Uncharacterized protein</fullName>
    </submittedName>
</protein>
<comment type="caution">
    <text evidence="2">The sequence shown here is derived from an EMBL/GenBank/DDBJ whole genome shotgun (WGS) entry which is preliminary data.</text>
</comment>
<dbReference type="Proteomes" id="UP000236621">
    <property type="component" value="Unassembled WGS sequence"/>
</dbReference>
<organism evidence="2 3">
    <name type="scientific">Tolypocladium capitatum</name>
    <dbReference type="NCBI Taxonomy" id="45235"/>
    <lineage>
        <taxon>Eukaryota</taxon>
        <taxon>Fungi</taxon>
        <taxon>Dikarya</taxon>
        <taxon>Ascomycota</taxon>
        <taxon>Pezizomycotina</taxon>
        <taxon>Sordariomycetes</taxon>
        <taxon>Hypocreomycetidae</taxon>
        <taxon>Hypocreales</taxon>
        <taxon>Ophiocordycipitaceae</taxon>
        <taxon>Tolypocladium</taxon>
    </lineage>
</organism>
<evidence type="ECO:0000313" key="2">
    <source>
        <dbReference type="EMBL" id="PNY29354.1"/>
    </source>
</evidence>
<evidence type="ECO:0000313" key="3">
    <source>
        <dbReference type="Proteomes" id="UP000236621"/>
    </source>
</evidence>
<name>A0A2K3QP88_9HYPO</name>
<gene>
    <name evidence="2" type="ORF">TCAP_00737</name>
</gene>
<feature type="region of interest" description="Disordered" evidence="1">
    <location>
        <begin position="1"/>
        <end position="172"/>
    </location>
</feature>
<dbReference type="STRING" id="45235.A0A2K3QP88"/>
<sequence>MERPRSETRSISSYVPAHPTTRAAAGCYQPTDATSRLSNSPRLDTSPASSSPAPSRSRPSTTPRHQARPSAPSMGRDHPVALATSRGAAAAGTHTPSRSGSARDTAGGGGVRDNRRADADVAHAHGNEDDDDDPFGISRRKARRQQSKEQLRKSGDKDPPKKLSPDTIPSFL</sequence>
<dbReference type="AlphaFoldDB" id="A0A2K3QP88"/>
<keyword evidence="3" id="KW-1185">Reference proteome</keyword>
<feature type="compositionally biased region" description="Low complexity" evidence="1">
    <location>
        <begin position="81"/>
        <end position="93"/>
    </location>
</feature>
<feature type="compositionally biased region" description="Basic and acidic residues" evidence="1">
    <location>
        <begin position="112"/>
        <end position="127"/>
    </location>
</feature>
<accession>A0A2K3QP88</accession>